<dbReference type="NCBIfam" id="NF038356">
    <property type="entry name" value="actino_DLW39"/>
    <property type="match status" value="1"/>
</dbReference>
<dbReference type="Proteomes" id="UP000307000">
    <property type="component" value="Chromosome"/>
</dbReference>
<name>A0A5B7WRB6_9MICC</name>
<evidence type="ECO:0000313" key="2">
    <source>
        <dbReference type="Proteomes" id="UP000307000"/>
    </source>
</evidence>
<organism evidence="1 2">
    <name type="scientific">Glutamicibacter creatinolyticus</name>
    <dbReference type="NCBI Taxonomy" id="162496"/>
    <lineage>
        <taxon>Bacteria</taxon>
        <taxon>Bacillati</taxon>
        <taxon>Actinomycetota</taxon>
        <taxon>Actinomycetes</taxon>
        <taxon>Micrococcales</taxon>
        <taxon>Micrococcaceae</taxon>
        <taxon>Glutamicibacter</taxon>
    </lineage>
</organism>
<proteinExistence type="predicted"/>
<accession>A0A5B7WRB6</accession>
<gene>
    <name evidence="1" type="ORF">GcLGCM259_0009</name>
</gene>
<dbReference type="EMBL" id="CP034412">
    <property type="protein sequence ID" value="QCY45804.1"/>
    <property type="molecule type" value="Genomic_DNA"/>
</dbReference>
<keyword evidence="2" id="KW-1185">Reference proteome</keyword>
<evidence type="ECO:0000313" key="1">
    <source>
        <dbReference type="EMBL" id="QCY45804.1"/>
    </source>
</evidence>
<dbReference type="KEGG" id="gcr:GcLGCM259_0009"/>
<sequence>MKKILILGSIAAAAAVLIKKAKGSSETKETWQQVTDKVS</sequence>
<dbReference type="RefSeq" id="WP_212743898.1">
    <property type="nucleotide sequence ID" value="NZ_BAAAGL010000014.1"/>
</dbReference>
<reference evidence="1 2" key="1">
    <citation type="submission" date="2018-12" db="EMBL/GenBank/DDBJ databases">
        <title>Complete Genome Sequence of Glutamicibacter creatinolyticus strain LGCM259,isolated from an abscess of a 12-year-old mare in Italy.</title>
        <authorList>
            <person name="Santos R.G."/>
            <person name="Silva A.L."/>
            <person name="Seyffert N."/>
            <person name="Castro T.L.P."/>
            <person name="Attili A.R."/>
            <person name="Rifici C."/>
            <person name="Mazzullo G."/>
            <person name="Brenig B."/>
            <person name="Venanzi F."/>
            <person name="Azevedo V."/>
        </authorList>
    </citation>
    <scope>NUCLEOTIDE SEQUENCE [LARGE SCALE GENOMIC DNA]</scope>
    <source>
        <strain evidence="1 2">LGCM 259</strain>
    </source>
</reference>
<dbReference type="AlphaFoldDB" id="A0A5B7WRB6"/>
<dbReference type="InterPro" id="IPR047990">
    <property type="entry name" value="DLW39-like"/>
</dbReference>
<protein>
    <submittedName>
        <fullName evidence="1">Uncharacterized protein</fullName>
    </submittedName>
</protein>